<dbReference type="InParanoid" id="A0A067P480"/>
<protein>
    <submittedName>
        <fullName evidence="1">Uncharacterized protein</fullName>
    </submittedName>
</protein>
<dbReference type="EMBL" id="KL197776">
    <property type="protein sequence ID" value="KDQ49718.1"/>
    <property type="molecule type" value="Genomic_DNA"/>
</dbReference>
<keyword evidence="2" id="KW-1185">Reference proteome</keyword>
<gene>
    <name evidence="1" type="ORF">JAAARDRAFT_617060</name>
</gene>
<dbReference type="AlphaFoldDB" id="A0A067P480"/>
<reference evidence="2" key="1">
    <citation type="journal article" date="2014" name="Proc. Natl. Acad. Sci. U.S.A.">
        <title>Extensive sampling of basidiomycete genomes demonstrates inadequacy of the white-rot/brown-rot paradigm for wood decay fungi.</title>
        <authorList>
            <person name="Riley R."/>
            <person name="Salamov A.A."/>
            <person name="Brown D.W."/>
            <person name="Nagy L.G."/>
            <person name="Floudas D."/>
            <person name="Held B.W."/>
            <person name="Levasseur A."/>
            <person name="Lombard V."/>
            <person name="Morin E."/>
            <person name="Otillar R."/>
            <person name="Lindquist E.A."/>
            <person name="Sun H."/>
            <person name="LaButti K.M."/>
            <person name="Schmutz J."/>
            <person name="Jabbour D."/>
            <person name="Luo H."/>
            <person name="Baker S.E."/>
            <person name="Pisabarro A.G."/>
            <person name="Walton J.D."/>
            <person name="Blanchette R.A."/>
            <person name="Henrissat B."/>
            <person name="Martin F."/>
            <person name="Cullen D."/>
            <person name="Hibbett D.S."/>
            <person name="Grigoriev I.V."/>
        </authorList>
    </citation>
    <scope>NUCLEOTIDE SEQUENCE [LARGE SCALE GENOMIC DNA]</scope>
    <source>
        <strain evidence="2">MUCL 33604</strain>
    </source>
</reference>
<accession>A0A067P480</accession>
<evidence type="ECO:0000313" key="1">
    <source>
        <dbReference type="EMBL" id="KDQ49718.1"/>
    </source>
</evidence>
<organism evidence="1 2">
    <name type="scientific">Jaapia argillacea MUCL 33604</name>
    <dbReference type="NCBI Taxonomy" id="933084"/>
    <lineage>
        <taxon>Eukaryota</taxon>
        <taxon>Fungi</taxon>
        <taxon>Dikarya</taxon>
        <taxon>Basidiomycota</taxon>
        <taxon>Agaricomycotina</taxon>
        <taxon>Agaricomycetes</taxon>
        <taxon>Agaricomycetidae</taxon>
        <taxon>Jaapiales</taxon>
        <taxon>Jaapiaceae</taxon>
        <taxon>Jaapia</taxon>
    </lineage>
</organism>
<name>A0A067P480_9AGAM</name>
<proteinExistence type="predicted"/>
<dbReference type="HOGENOM" id="CLU_021648_0_0_1"/>
<dbReference type="Proteomes" id="UP000027265">
    <property type="component" value="Unassembled WGS sequence"/>
</dbReference>
<evidence type="ECO:0000313" key="2">
    <source>
        <dbReference type="Proteomes" id="UP000027265"/>
    </source>
</evidence>
<sequence>MSQDRFSSTSFAVPLRSVPVTTSALRHLNVDVDVDSLSDCTASDIVGPGRTLGGWISGAGRRLENIVGDVARHLERRGNRQSRYNEDTIGGSGAVQALQALRTRSTLSIDVEIDDLPALNDMLCSLSVDLEVLTTSDASLSDQMGPGRTLGNWISKMGRRTEGLIAGSAERLGMGPNALMDRIVTRISIPQSNRHQSHPRQRPRTLTSLVSEVLLVKEWNYAPCDSDSDSVLVRDATSVEACQKLVKFIRSRSPQTRFLATYYILALLCVFPSSQGLFLDLGVLETLQRMHDYLQTLPRRNKERELLLSPARRALFLLSESRVLTAIKSYDELVQFTHMGCPRWDAHLGRATGILIKYATASETHLLATRRLACVDEFGSYLSELASVMTPELTSRWAELSLSPDPLISNFFYGLLTRFCMTCTQVYYDYGWSWRCYLLPILRTYLAPHAGNSPDDLLEQTIDYCIVQSVLWDHLAATLTCEIRGELQRVHGDADTSQPVQSYLYSLVESSLSPFFTLWGAFNREWLFFSQDMDWDSSIIRAIPPRRRRVLCQCLIELASRSTCSFYEIAKVVQRDVDCFDEIASLRPELLEIILLSSEEENDVPRRTGIYQGICVEDDYYIESQGSIQAFRAGEIKYKDREQEYRDTKELRAHVRYLHWIAISELHSFGNRYKPVALEALNETPMIAAMKDKKGRLHIFSVGEGLEIPQCVGSQSVGSLHILMARDREDGTPSYFWESSFANTGDWCCR</sequence>